<accession>A0A2I1DY10</accession>
<dbReference type="Proteomes" id="UP000232688">
    <property type="component" value="Unassembled WGS sequence"/>
</dbReference>
<dbReference type="EMBL" id="CAGKOT010000048">
    <property type="protein sequence ID" value="CAB5383416.1"/>
    <property type="molecule type" value="Genomic_DNA"/>
</dbReference>
<evidence type="ECO:0000313" key="5">
    <source>
        <dbReference type="Proteomes" id="UP000232722"/>
    </source>
</evidence>
<dbReference type="AlphaFoldDB" id="A0A2I1DY10"/>
<organism evidence="3 4">
    <name type="scientific">Rhizophagus irregularis</name>
    <dbReference type="NCBI Taxonomy" id="588596"/>
    <lineage>
        <taxon>Eukaryota</taxon>
        <taxon>Fungi</taxon>
        <taxon>Fungi incertae sedis</taxon>
        <taxon>Mucoromycota</taxon>
        <taxon>Glomeromycotina</taxon>
        <taxon>Glomeromycetes</taxon>
        <taxon>Glomerales</taxon>
        <taxon>Glomeraceae</taxon>
        <taxon>Rhizophagus</taxon>
    </lineage>
</organism>
<reference evidence="2 5" key="1">
    <citation type="submission" date="2016-04" db="EMBL/GenBank/DDBJ databases">
        <title>Genome analyses suggest a sexual origin of heterokaryosis in a supposedly ancient asexual fungus.</title>
        <authorList>
            <person name="Ropars J."/>
            <person name="Sedzielewska K."/>
            <person name="Noel J."/>
            <person name="Charron P."/>
            <person name="Farinelli L."/>
            <person name="Marton T."/>
            <person name="Kruger M."/>
            <person name="Pelin A."/>
            <person name="Brachmann A."/>
            <person name="Corradi N."/>
        </authorList>
    </citation>
    <scope>NUCLEOTIDE SEQUENCE [LARGE SCALE GENOMIC DNA]</scope>
    <source>
        <strain evidence="2 5">A5</strain>
    </source>
</reference>
<name>A0A2I1DY10_9GLOM</name>
<dbReference type="Proteomes" id="UP000232722">
    <property type="component" value="Unassembled WGS sequence"/>
</dbReference>
<sequence>MAANSSIIATELVSSPGAIEYNENARYFDLKSKNDLFYSNYDEICYCEECELLNKWSLSTINRWGLPISYFRLLGLIQQINVRIQATIQAGADFPNDYLALLLELATSTEKAKQHMRSNIDPFVINKGSDIETFILTRYETVNKLNAQLSQGGNNWETTIGDLIDIIDKVCEITLPTHETKIVDHIVLPEELIRNSLHTTSDNIKSSQNINKNTETTFVVGQKRKMSTHEYSNTDLKFARFYHEECSIM</sequence>
<protein>
    <submittedName>
        <fullName evidence="3">Uncharacterized protein</fullName>
    </submittedName>
</protein>
<reference evidence="2 5" key="2">
    <citation type="submission" date="2017-09" db="EMBL/GenBank/DDBJ databases">
        <title>Extensive intraspecific genome diversity in a model arbuscular mycorrhizal fungus.</title>
        <authorList>
            <person name="Chen E.C."/>
            <person name="Morin E."/>
            <person name="Beaudet D."/>
            <person name="Noel J."/>
            <person name="Ndikumana S."/>
            <person name="Charron P."/>
            <person name="St-Onge C."/>
            <person name="Giorgi J."/>
            <person name="Grigoriev I.V."/>
            <person name="Roux C."/>
            <person name="Martin F.M."/>
            <person name="Corradi N."/>
        </authorList>
    </citation>
    <scope>NUCLEOTIDE SEQUENCE [LARGE SCALE GENOMIC DNA]</scope>
    <source>
        <strain evidence="2 5">A5</strain>
    </source>
</reference>
<evidence type="ECO:0000313" key="3">
    <source>
        <dbReference type="EMBL" id="PKC65507.1"/>
    </source>
</evidence>
<dbReference type="VEuPathDB" id="FungiDB:RhiirA1_460956"/>
<dbReference type="Proteomes" id="UP000684084">
    <property type="component" value="Unassembled WGS sequence"/>
</dbReference>
<gene>
    <name evidence="1" type="ORF">CHRIB12_LOCUS18410</name>
    <name evidence="3" type="ORF">RhiirA1_460956</name>
    <name evidence="2" type="ORF">RhiirA5_369039</name>
</gene>
<reference evidence="3 4" key="3">
    <citation type="submission" date="2017-10" db="EMBL/GenBank/DDBJ databases">
        <title>Extensive intraspecific genome diversity in a model arbuscular mycorrhizal fungus.</title>
        <authorList>
            <person name="Chen E.C.H."/>
            <person name="Morin E."/>
            <person name="Baudet D."/>
            <person name="Noel J."/>
            <person name="Ndikumana S."/>
            <person name="Charron P."/>
            <person name="St-Onge C."/>
            <person name="Giorgi J."/>
            <person name="Grigoriev I.V."/>
            <person name="Roux C."/>
            <person name="Martin F.M."/>
            <person name="Corradi N."/>
        </authorList>
    </citation>
    <scope>NUCLEOTIDE SEQUENCE [LARGE SCALE GENOMIC DNA]</scope>
    <source>
        <strain evidence="3 4">A1</strain>
    </source>
</reference>
<dbReference type="OrthoDB" id="10275668at2759"/>
<dbReference type="EMBL" id="LLXH01000535">
    <property type="protein sequence ID" value="PKC65507.1"/>
    <property type="molecule type" value="Genomic_DNA"/>
</dbReference>
<proteinExistence type="predicted"/>
<reference evidence="3 4" key="4">
    <citation type="submission" date="2017-10" db="EMBL/GenBank/DDBJ databases">
        <title>Genome analyses suggest a sexual origin of heterokaryosis in a supposedly ancient asexual fungus.</title>
        <authorList>
            <person name="Corradi N."/>
            <person name="Sedzielewska K."/>
            <person name="Noel J."/>
            <person name="Charron P."/>
            <person name="Farinelli L."/>
            <person name="Marton T."/>
            <person name="Kruger M."/>
            <person name="Pelin A."/>
            <person name="Brachmann A."/>
            <person name="Corradi N."/>
        </authorList>
    </citation>
    <scope>NUCLEOTIDE SEQUENCE [LARGE SCALE GENOMIC DNA]</scope>
    <source>
        <strain evidence="3 4">A1</strain>
    </source>
</reference>
<dbReference type="EMBL" id="LLXJ01000015">
    <property type="protein sequence ID" value="PKC17422.1"/>
    <property type="molecule type" value="Genomic_DNA"/>
</dbReference>
<comment type="caution">
    <text evidence="3">The sequence shown here is derived from an EMBL/GenBank/DDBJ whole genome shotgun (WGS) entry which is preliminary data.</text>
</comment>
<evidence type="ECO:0000313" key="4">
    <source>
        <dbReference type="Proteomes" id="UP000232688"/>
    </source>
</evidence>
<evidence type="ECO:0000313" key="1">
    <source>
        <dbReference type="EMBL" id="CAB5383416.1"/>
    </source>
</evidence>
<evidence type="ECO:0000313" key="2">
    <source>
        <dbReference type="EMBL" id="PKC17422.1"/>
    </source>
</evidence>
<reference evidence="1" key="5">
    <citation type="submission" date="2020-05" db="EMBL/GenBank/DDBJ databases">
        <authorList>
            <person name="Rincon C."/>
            <person name="Sanders R I."/>
            <person name="Robbins C."/>
            <person name="Chaturvedi A."/>
        </authorList>
    </citation>
    <scope>NUCLEOTIDE SEQUENCE</scope>
    <source>
        <strain evidence="1">CHB12</strain>
    </source>
</reference>